<feature type="compositionally biased region" description="Basic and acidic residues" evidence="2">
    <location>
        <begin position="129"/>
        <end position="148"/>
    </location>
</feature>
<reference evidence="5" key="1">
    <citation type="submission" date="2021-02" db="EMBL/GenBank/DDBJ databases">
        <authorList>
            <person name="Nowell W R."/>
        </authorList>
    </citation>
    <scope>NUCLEOTIDE SEQUENCE</scope>
</reference>
<dbReference type="EMBL" id="CAJNOW010000056">
    <property type="protein sequence ID" value="CAF1220991.1"/>
    <property type="molecule type" value="Genomic_DNA"/>
</dbReference>
<evidence type="ECO:0000259" key="3">
    <source>
        <dbReference type="PROSITE" id="PS50106"/>
    </source>
</evidence>
<proteinExistence type="predicted"/>
<feature type="domain" description="PDZ" evidence="3">
    <location>
        <begin position="15"/>
        <end position="84"/>
    </location>
</feature>
<dbReference type="PANTHER" id="PTHR14191:SF28">
    <property type="entry name" value="GH04176P-RELATED"/>
    <property type="match status" value="1"/>
</dbReference>
<sequence length="287" mass="32487">MTSNGRRSNEHRPRLCHLRRWPDFVGYGFNLHCEKSKLGQFIGKVDEKSPATSAGLRENDRIVEVNFAPIGTENHKQVVQRIKEGVTRNGTKYPDEVILLVVDPQTDEYYKSKSMAIRSSDPNVLKLEAKSRDETSDPDDSPHSSDRDDNQEDDSPPIARKTSPQIKPAKSNQDYTHVADFTGPEVVQSNNGDSPATSRAYSQNYVNTYDRNTNMQSNYSTADKDKRNNISQTSSSSPTNGSRGVLELPLSAAEYREKIKSQNPRKRDPRLMNQMSMKEKHDVIDRL</sequence>
<feature type="compositionally biased region" description="Basic and acidic residues" evidence="2">
    <location>
        <begin position="254"/>
        <end position="270"/>
    </location>
</feature>
<dbReference type="GO" id="GO:0072659">
    <property type="term" value="P:protein localization to plasma membrane"/>
    <property type="evidence" value="ECO:0007669"/>
    <property type="project" value="TreeGrafter"/>
</dbReference>
<accession>A0A814XVY2</accession>
<feature type="compositionally biased region" description="Low complexity" evidence="2">
    <location>
        <begin position="229"/>
        <end position="242"/>
    </location>
</feature>
<name>A0A814XVY2_9BILA</name>
<dbReference type="EMBL" id="CAJNOV010002393">
    <property type="protein sequence ID" value="CAF1102004.1"/>
    <property type="molecule type" value="Genomic_DNA"/>
</dbReference>
<feature type="compositionally biased region" description="Polar residues" evidence="2">
    <location>
        <begin position="162"/>
        <end position="173"/>
    </location>
</feature>
<keyword evidence="1" id="KW-0677">Repeat</keyword>
<dbReference type="PROSITE" id="PS50106">
    <property type="entry name" value="PDZ"/>
    <property type="match status" value="1"/>
</dbReference>
<evidence type="ECO:0000313" key="4">
    <source>
        <dbReference type="EMBL" id="CAF1102004.1"/>
    </source>
</evidence>
<dbReference type="GO" id="GO:0043495">
    <property type="term" value="F:protein-membrane adaptor activity"/>
    <property type="evidence" value="ECO:0007669"/>
    <property type="project" value="TreeGrafter"/>
</dbReference>
<dbReference type="PANTHER" id="PTHR14191">
    <property type="entry name" value="PDZ DOMAIN CONTAINING PROTEIN"/>
    <property type="match status" value="1"/>
</dbReference>
<dbReference type="Proteomes" id="UP000663855">
    <property type="component" value="Unassembled WGS sequence"/>
</dbReference>
<feature type="region of interest" description="Disordered" evidence="2">
    <location>
        <begin position="129"/>
        <end position="173"/>
    </location>
</feature>
<evidence type="ECO:0000313" key="5">
    <source>
        <dbReference type="EMBL" id="CAF1220991.1"/>
    </source>
</evidence>
<dbReference type="Proteomes" id="UP000663824">
    <property type="component" value="Unassembled WGS sequence"/>
</dbReference>
<evidence type="ECO:0000256" key="1">
    <source>
        <dbReference type="ARBA" id="ARBA00022737"/>
    </source>
</evidence>
<feature type="region of interest" description="Disordered" evidence="2">
    <location>
        <begin position="208"/>
        <end position="287"/>
    </location>
</feature>
<dbReference type="CDD" id="cd06768">
    <property type="entry name" value="PDZ_NHERF-like"/>
    <property type="match status" value="1"/>
</dbReference>
<evidence type="ECO:0000256" key="2">
    <source>
        <dbReference type="SAM" id="MobiDB-lite"/>
    </source>
</evidence>
<dbReference type="Gene3D" id="2.30.42.10">
    <property type="match status" value="1"/>
</dbReference>
<dbReference type="GO" id="GO:0016324">
    <property type="term" value="C:apical plasma membrane"/>
    <property type="evidence" value="ECO:0007669"/>
    <property type="project" value="TreeGrafter"/>
</dbReference>
<comment type="caution">
    <text evidence="5">The sequence shown here is derived from an EMBL/GenBank/DDBJ whole genome shotgun (WGS) entry which is preliminary data.</text>
</comment>
<evidence type="ECO:0000313" key="7">
    <source>
        <dbReference type="EMBL" id="CAF3826632.1"/>
    </source>
</evidence>
<dbReference type="Proteomes" id="UP000676336">
    <property type="component" value="Unassembled WGS sequence"/>
</dbReference>
<dbReference type="Proteomes" id="UP000663834">
    <property type="component" value="Unassembled WGS sequence"/>
</dbReference>
<dbReference type="OrthoDB" id="10007415at2759"/>
<dbReference type="Pfam" id="PF00595">
    <property type="entry name" value="PDZ"/>
    <property type="match status" value="1"/>
</dbReference>
<dbReference type="AlphaFoldDB" id="A0A814XVY2"/>
<dbReference type="InterPro" id="IPR001478">
    <property type="entry name" value="PDZ"/>
</dbReference>
<feature type="compositionally biased region" description="Polar residues" evidence="2">
    <location>
        <begin position="208"/>
        <end position="221"/>
    </location>
</feature>
<dbReference type="EMBL" id="CAJNRE010002466">
    <property type="protein sequence ID" value="CAF1978146.1"/>
    <property type="molecule type" value="Genomic_DNA"/>
</dbReference>
<feature type="compositionally biased region" description="Basic and acidic residues" evidence="2">
    <location>
        <begin position="277"/>
        <end position="287"/>
    </location>
</feature>
<evidence type="ECO:0000313" key="8">
    <source>
        <dbReference type="Proteomes" id="UP000663834"/>
    </source>
</evidence>
<evidence type="ECO:0000313" key="6">
    <source>
        <dbReference type="EMBL" id="CAF1978146.1"/>
    </source>
</evidence>
<dbReference type="InterPro" id="IPR036034">
    <property type="entry name" value="PDZ_sf"/>
</dbReference>
<dbReference type="EMBL" id="CAJOBI010000488">
    <property type="protein sequence ID" value="CAF3826632.1"/>
    <property type="molecule type" value="Genomic_DNA"/>
</dbReference>
<dbReference type="InterPro" id="IPR051067">
    <property type="entry name" value="NHER"/>
</dbReference>
<gene>
    <name evidence="4" type="ORF">CJN711_LOCUS7199</name>
    <name evidence="5" type="ORF">KQP761_LOCUS810</name>
    <name evidence="6" type="ORF">MBJ925_LOCUS7140</name>
    <name evidence="7" type="ORF">SMN809_LOCUS2613</name>
</gene>
<protein>
    <recommendedName>
        <fullName evidence="3">PDZ domain-containing protein</fullName>
    </recommendedName>
</protein>
<dbReference type="SUPFAM" id="SSF50156">
    <property type="entry name" value="PDZ domain-like"/>
    <property type="match status" value="1"/>
</dbReference>
<dbReference type="SMART" id="SM00228">
    <property type="entry name" value="PDZ"/>
    <property type="match status" value="1"/>
</dbReference>
<organism evidence="5 8">
    <name type="scientific">Rotaria magnacalcarata</name>
    <dbReference type="NCBI Taxonomy" id="392030"/>
    <lineage>
        <taxon>Eukaryota</taxon>
        <taxon>Metazoa</taxon>
        <taxon>Spiralia</taxon>
        <taxon>Gnathifera</taxon>
        <taxon>Rotifera</taxon>
        <taxon>Eurotatoria</taxon>
        <taxon>Bdelloidea</taxon>
        <taxon>Philodinida</taxon>
        <taxon>Philodinidae</taxon>
        <taxon>Rotaria</taxon>
    </lineage>
</organism>